<gene>
    <name evidence="3" type="ORF">BDV23DRAFT_147027</name>
</gene>
<dbReference type="PANTHER" id="PTHR14625">
    <property type="entry name" value="MICROCEPHALIN"/>
    <property type="match status" value="1"/>
</dbReference>
<protein>
    <recommendedName>
        <fullName evidence="2">BRCT domain-containing protein</fullName>
    </recommendedName>
</protein>
<feature type="compositionally biased region" description="Basic and acidic residues" evidence="1">
    <location>
        <begin position="428"/>
        <end position="445"/>
    </location>
</feature>
<feature type="compositionally biased region" description="Polar residues" evidence="1">
    <location>
        <begin position="409"/>
        <end position="421"/>
    </location>
</feature>
<feature type="region of interest" description="Disordered" evidence="1">
    <location>
        <begin position="1574"/>
        <end position="1599"/>
    </location>
</feature>
<feature type="region of interest" description="Disordered" evidence="1">
    <location>
        <begin position="1"/>
        <end position="542"/>
    </location>
</feature>
<dbReference type="GO" id="GO:0000278">
    <property type="term" value="P:mitotic cell cycle"/>
    <property type="evidence" value="ECO:0007669"/>
    <property type="project" value="TreeGrafter"/>
</dbReference>
<feature type="compositionally biased region" description="Polar residues" evidence="1">
    <location>
        <begin position="1292"/>
        <end position="1311"/>
    </location>
</feature>
<dbReference type="CDD" id="cd17716">
    <property type="entry name" value="BRCT_microcephalin_rpt1"/>
    <property type="match status" value="1"/>
</dbReference>
<feature type="compositionally biased region" description="Polar residues" evidence="1">
    <location>
        <begin position="473"/>
        <end position="492"/>
    </location>
</feature>
<feature type="region of interest" description="Disordered" evidence="1">
    <location>
        <begin position="849"/>
        <end position="971"/>
    </location>
</feature>
<feature type="compositionally biased region" description="Basic and acidic residues" evidence="1">
    <location>
        <begin position="1097"/>
        <end position="1108"/>
    </location>
</feature>
<feature type="region of interest" description="Disordered" evidence="1">
    <location>
        <begin position="805"/>
        <end position="830"/>
    </location>
</feature>
<dbReference type="InterPro" id="IPR022047">
    <property type="entry name" value="Microcephalin-like"/>
</dbReference>
<feature type="region of interest" description="Disordered" evidence="1">
    <location>
        <begin position="635"/>
        <end position="656"/>
    </location>
</feature>
<feature type="compositionally biased region" description="Polar residues" evidence="1">
    <location>
        <begin position="1582"/>
        <end position="1591"/>
    </location>
</feature>
<feature type="region of interest" description="Disordered" evidence="1">
    <location>
        <begin position="1485"/>
        <end position="1537"/>
    </location>
</feature>
<feature type="region of interest" description="Disordered" evidence="1">
    <location>
        <begin position="1021"/>
        <end position="1123"/>
    </location>
</feature>
<feature type="compositionally biased region" description="Polar residues" evidence="1">
    <location>
        <begin position="1485"/>
        <end position="1494"/>
    </location>
</feature>
<proteinExistence type="predicted"/>
<dbReference type="Proteomes" id="UP000326877">
    <property type="component" value="Unassembled WGS sequence"/>
</dbReference>
<feature type="compositionally biased region" description="Polar residues" evidence="1">
    <location>
        <begin position="502"/>
        <end position="514"/>
    </location>
</feature>
<dbReference type="OrthoDB" id="2384350at2759"/>
<feature type="compositionally biased region" description="Basic and acidic residues" evidence="1">
    <location>
        <begin position="1275"/>
        <end position="1284"/>
    </location>
</feature>
<feature type="region of interest" description="Disordered" evidence="1">
    <location>
        <begin position="717"/>
        <end position="740"/>
    </location>
</feature>
<feature type="domain" description="BRCT" evidence="2">
    <location>
        <begin position="1343"/>
        <end position="1455"/>
    </location>
</feature>
<feature type="region of interest" description="Disordered" evidence="1">
    <location>
        <begin position="1232"/>
        <end position="1344"/>
    </location>
</feature>
<evidence type="ECO:0000259" key="2">
    <source>
        <dbReference type="PROSITE" id="PS50172"/>
    </source>
</evidence>
<feature type="compositionally biased region" description="Polar residues" evidence="1">
    <location>
        <begin position="896"/>
        <end position="911"/>
    </location>
</feature>
<accession>A0A5N7CKW2</accession>
<feature type="compositionally biased region" description="Acidic residues" evidence="1">
    <location>
        <begin position="69"/>
        <end position="80"/>
    </location>
</feature>
<organism evidence="3">
    <name type="scientific">Petromyces alliaceus</name>
    <name type="common">Aspergillus alliaceus</name>
    <dbReference type="NCBI Taxonomy" id="209559"/>
    <lineage>
        <taxon>Eukaryota</taxon>
        <taxon>Fungi</taxon>
        <taxon>Dikarya</taxon>
        <taxon>Ascomycota</taxon>
        <taxon>Pezizomycotina</taxon>
        <taxon>Eurotiomycetes</taxon>
        <taxon>Eurotiomycetidae</taxon>
        <taxon>Eurotiales</taxon>
        <taxon>Aspergillaceae</taxon>
        <taxon>Aspergillus</taxon>
        <taxon>Aspergillus subgen. Circumdati</taxon>
    </lineage>
</organism>
<feature type="compositionally biased region" description="Basic residues" evidence="1">
    <location>
        <begin position="136"/>
        <end position="145"/>
    </location>
</feature>
<dbReference type="PROSITE" id="PS50172">
    <property type="entry name" value="BRCT"/>
    <property type="match status" value="1"/>
</dbReference>
<feature type="compositionally biased region" description="Low complexity" evidence="1">
    <location>
        <begin position="1320"/>
        <end position="1331"/>
    </location>
</feature>
<evidence type="ECO:0000313" key="3">
    <source>
        <dbReference type="EMBL" id="KAE8394725.1"/>
    </source>
</evidence>
<dbReference type="SUPFAM" id="SSF52113">
    <property type="entry name" value="BRCT domain"/>
    <property type="match status" value="1"/>
</dbReference>
<feature type="compositionally biased region" description="Polar residues" evidence="1">
    <location>
        <begin position="163"/>
        <end position="188"/>
    </location>
</feature>
<feature type="compositionally biased region" description="Low complexity" evidence="1">
    <location>
        <begin position="95"/>
        <end position="105"/>
    </location>
</feature>
<evidence type="ECO:0000256" key="1">
    <source>
        <dbReference type="SAM" id="MobiDB-lite"/>
    </source>
</evidence>
<feature type="compositionally biased region" description="Basic and acidic residues" evidence="1">
    <location>
        <begin position="124"/>
        <end position="135"/>
    </location>
</feature>
<reference evidence="3" key="1">
    <citation type="submission" date="2019-04" db="EMBL/GenBank/DDBJ databases">
        <title>Friends and foes A comparative genomics studyof 23 Aspergillus species from section Flavi.</title>
        <authorList>
            <consortium name="DOE Joint Genome Institute"/>
            <person name="Kjaerbolling I."/>
            <person name="Vesth T."/>
            <person name="Frisvad J.C."/>
            <person name="Nybo J.L."/>
            <person name="Theobald S."/>
            <person name="Kildgaard S."/>
            <person name="Isbrandt T."/>
            <person name="Kuo A."/>
            <person name="Sato A."/>
            <person name="Lyhne E.K."/>
            <person name="Kogle M.E."/>
            <person name="Wiebenga A."/>
            <person name="Kun R.S."/>
            <person name="Lubbers R.J."/>
            <person name="Makela M.R."/>
            <person name="Barry K."/>
            <person name="Chovatia M."/>
            <person name="Clum A."/>
            <person name="Daum C."/>
            <person name="Haridas S."/>
            <person name="He G."/>
            <person name="LaButti K."/>
            <person name="Lipzen A."/>
            <person name="Mondo S."/>
            <person name="Riley R."/>
            <person name="Salamov A."/>
            <person name="Simmons B.A."/>
            <person name="Magnuson J.K."/>
            <person name="Henrissat B."/>
            <person name="Mortensen U.H."/>
            <person name="Larsen T.O."/>
            <person name="Devries R.P."/>
            <person name="Grigoriev I.V."/>
            <person name="Machida M."/>
            <person name="Baker S.E."/>
            <person name="Andersen M.R."/>
        </authorList>
    </citation>
    <scope>NUCLEOTIDE SEQUENCE [LARGE SCALE GENOMIC DNA]</scope>
    <source>
        <strain evidence="3">IBT 14317</strain>
    </source>
</reference>
<feature type="compositionally biased region" description="Polar residues" evidence="1">
    <location>
        <begin position="879"/>
        <end position="888"/>
    </location>
</feature>
<dbReference type="Gene3D" id="3.40.50.10190">
    <property type="entry name" value="BRCT domain"/>
    <property type="match status" value="1"/>
</dbReference>
<dbReference type="InterPro" id="IPR036420">
    <property type="entry name" value="BRCT_dom_sf"/>
</dbReference>
<dbReference type="PANTHER" id="PTHR14625:SF3">
    <property type="entry name" value="MICROCEPHALIN"/>
    <property type="match status" value="1"/>
</dbReference>
<sequence length="1620" mass="178227">MARAAVIPPASSPQRTSRTAKRTTTTTSRSGPTKPAAKTTKAKAPISATESRKRTARTNLSTMCRPADDNSDDDTDDELGMIDTKEKPSTKPRGRPTGPTTTSAGRGRKATTTASRKAGTADENQDHDAHTDEKKRRVGRPRAKATKAAQPGTAPKQRGRPKGSTNAKSASSTAVDAQKKTSAQTDMDTSSEEGPKELTITTNSAIMRSNLLRGPAKKKTVTFKDVSDSEDTLSEPSPPPAGRRRVATTSERPAGLGAKPARKASTTAGRGRKPAATKKGAAKPLSPKKATQVAKGISSYASSDGEDDELSAAKDQTKIPIDSPGKHGSGNIGLRSPVKRINFTSGQPHKTVDENGEPTLKPPKSIDFSDTNFMSSPARRPPPSPFSYTVRETPRRGGFALRDDANPIVQPNLTPTTNSPLKLSPKKANLETPRRGDFGFHDDLRPLSQPNFTPGRNSPLKSSPKKGIFDASLFSQPSLPETSTPLKRSLLQSPAKRVASPFKSSLLSKRSPVTQHLEFDSDNDEETNVLSSKAAGSPFWRHDSEETIEMPEESEHFNETPVYPHVTETPEAEAEAEVVDKSKVRSYTPEYEIEDEIREQPLEHDGGIHEEVLVDMGVDHVDILSEPDVDAEHITDDFEEPTGRATLDRDSTAESEGYGEDIYELFEGQNAIVENILMEDRLNAQQDYDEEQFEEYNLETSQEHTVCLEVAEENAYASGPDMETASESGELEPVSDDDRNPVALGVEEDIAALEVQHGDESEDQSYEFEADYPAEELQEPIEFSSRESMLEGLEDVFTEGPTTEVRGDVIGTESPAQVSPAVGSHNIDAHNEYDEEVDVLDDYKFDEEEATLVAFDTPRRTPRLTPGRTSRRTQRRTPGRTSGETPSQAPREMPRQTPQRTPGRTSRQMPGQISEEMPRPTPRVPRQTPRRTPGRTSTRTPRQVSEEKREPTPRQVPRQTPSPMPTDCTVSPQVFTPYEIEEPPTPHFPIFFPSFPSFFPSFAPPGFPEEYRDNVEETMNVGAGDLTPDASISAQDVRPSPQPEPHVPSSEKGRRNRPRFTLLAEQLSQWKATSPEKAEPRRSGRRGIFSLSGNLSRPRDDNSVHEDVSYPDLSAEPQSPVAELQPNDDIAATEEEGHQEEPEMGRCAFEDLEKSPGLPMFEIFSDQDPEELDQVETHDDTRVSIVFESPVRPAASVQELLEDDKENYDVQLPAPVTPVRMKTIPTQTFHTVSKVPLKPEGEISPLKMSRKRGRSLSITSPTRSSPRLRNSIIPPRDETFDSHPPRKAPRLSYSTMPQLQPNRSRSSSRAQDTARGGGRAKAPPRSPSPAKSPRRRSSIYQPTYTGPLQGAVVYVDVHTTEGEDASGIFVELLQQMGARCIKNWSWNPRSSVAPYEQTDSREGKVGITHVVYKDGGVRTMEKVRHARGVVKCVGVGWVLDCERESKWLDETQYTVDSSIIPRGGAKRRKSMEPRALSNINGTLVQADTTSTGSRRSGVGAVSDAGRFATSTPHEAPSTPKRNRKSGAGYPEADQKYFQTPKTPGFTIDMDAIGMSPATPFFLSQRSKLVQQTCPPKQLRQGLFSNSGPSEEQSQKLRAKLEAARRKSLAFKPKIGSRLVE</sequence>
<feature type="compositionally biased region" description="Polar residues" evidence="1">
    <location>
        <begin position="448"/>
        <end position="461"/>
    </location>
</feature>
<dbReference type="EMBL" id="ML735222">
    <property type="protein sequence ID" value="KAE8394725.1"/>
    <property type="molecule type" value="Genomic_DNA"/>
</dbReference>
<feature type="compositionally biased region" description="Basic residues" evidence="1">
    <location>
        <begin position="869"/>
        <end position="878"/>
    </location>
</feature>
<name>A0A5N7CKW2_PETAA</name>
<feature type="compositionally biased region" description="Polar residues" evidence="1">
    <location>
        <begin position="1256"/>
        <end position="1268"/>
    </location>
</feature>
<feature type="compositionally biased region" description="Low complexity" evidence="1">
    <location>
        <begin position="22"/>
        <end position="45"/>
    </location>
</feature>
<dbReference type="InterPro" id="IPR001357">
    <property type="entry name" value="BRCT_dom"/>
</dbReference>